<dbReference type="AlphaFoldDB" id="A0A644WF85"/>
<organism evidence="1">
    <name type="scientific">bioreactor metagenome</name>
    <dbReference type="NCBI Taxonomy" id="1076179"/>
    <lineage>
        <taxon>unclassified sequences</taxon>
        <taxon>metagenomes</taxon>
        <taxon>ecological metagenomes</taxon>
    </lineage>
</organism>
<evidence type="ECO:0008006" key="2">
    <source>
        <dbReference type="Google" id="ProtNLM"/>
    </source>
</evidence>
<dbReference type="Gene3D" id="2.102.10.10">
    <property type="entry name" value="Rieske [2Fe-2S] iron-sulphur domain"/>
    <property type="match status" value="1"/>
</dbReference>
<accession>A0A644WF85</accession>
<dbReference type="InterPro" id="IPR036922">
    <property type="entry name" value="Rieske_2Fe-2S_sf"/>
</dbReference>
<comment type="caution">
    <text evidence="1">The sequence shown here is derived from an EMBL/GenBank/DDBJ whole genome shotgun (WGS) entry which is preliminary data.</text>
</comment>
<protein>
    <recommendedName>
        <fullName evidence="2">Rieske domain-containing protein</fullName>
    </recommendedName>
</protein>
<evidence type="ECO:0000313" key="1">
    <source>
        <dbReference type="EMBL" id="MPM02432.1"/>
    </source>
</evidence>
<dbReference type="SUPFAM" id="SSF50022">
    <property type="entry name" value="ISP domain"/>
    <property type="match status" value="1"/>
</dbReference>
<name>A0A644WF85_9ZZZZ</name>
<gene>
    <name evidence="1" type="ORF">SDC9_48681</name>
</gene>
<reference evidence="1" key="1">
    <citation type="submission" date="2019-08" db="EMBL/GenBank/DDBJ databases">
        <authorList>
            <person name="Kucharzyk K."/>
            <person name="Murdoch R.W."/>
            <person name="Higgins S."/>
            <person name="Loffler F."/>
        </authorList>
    </citation>
    <scope>NUCLEOTIDE SEQUENCE</scope>
</reference>
<proteinExistence type="predicted"/>
<sequence length="141" mass="15813">MRCVKYFALFCFLTVFVFPSCNKDEDRIPYVPVNIYIDINNANYNDLNAIGGYVYLTGGYKGLIVYRSSYESFVAIERACPYHPTGDCERLVVDTSGLTISDPVCGSQFLITDGSIVRGPSTRPAATYSTIFDGFYVRIYN</sequence>
<dbReference type="GO" id="GO:0051537">
    <property type="term" value="F:2 iron, 2 sulfur cluster binding"/>
    <property type="evidence" value="ECO:0007669"/>
    <property type="project" value="InterPro"/>
</dbReference>
<dbReference type="EMBL" id="VSSQ01000868">
    <property type="protein sequence ID" value="MPM02432.1"/>
    <property type="molecule type" value="Genomic_DNA"/>
</dbReference>